<name>A0ABT3I420_9FLAO</name>
<accession>A0ABT3I420</accession>
<keyword evidence="2" id="KW-1185">Reference proteome</keyword>
<evidence type="ECO:0000313" key="1">
    <source>
        <dbReference type="EMBL" id="MCW3170812.1"/>
    </source>
</evidence>
<sequence>MNKKPLHTFHIPVMGLAYTIDTPIRLAHYGISSVISIIDDEIIERMRVFYSEKFKMKYDTISVKAEDYRAERITAYLNMVDDIVQEKFKRFKETLAVNMDALRNFVSMLPSSTSLKKQLQQFISEATPDKKAVQDYLDAHFSPGSIDVNIMTKIDKGNFSDHKELPIIYNDAHASLRGYAKSKLSSSMILSAGFNPKLLSYVEQFEDFYPDSNEYLKKKIIIKVSDFRSAMIQGNFLAKKGLWVSEYRIESGLNCGGHAFATDGFLLGPILEEFKQKREELVQSSFTLMVSSLKNKNRFVPNEPPAMRITVQGGVGTAEEHQFFLTNYQMDSVGWGSPFLLVPEATSVDSETRQLLAISREDDFYVSNISPLGVPFNTVRGSSNEMLMKRNRVKNRFGSSCPKKFLALNKEYSQQGICTASKKFQDLKLEELRRSGDIESSQMLLQQKEEIFEKSCLCVGLANAAYIENGIKMKGEQQGVVICPGPNLAYFNKEVSLSQMIRHIYGDDHILSDSYRPHVFINELKMYVNFFRKGLSNASNVNPLEKKKWESFKKNILDGIVYYEKMFKDSSVFNLQRVQIFEELRTYKLTVLIDELKN</sequence>
<reference evidence="1" key="1">
    <citation type="submission" date="2022-10" db="EMBL/GenBank/DDBJ databases">
        <title>Chryseobacterium babae sp. nov. isolated from the gut of the beetle Oryctes rhinoceros, and Chryseobacterium kimseyorum sp. nov., isolated from a stick insect rearing cage.</title>
        <authorList>
            <person name="Shelomi M."/>
            <person name="Han C.-J."/>
            <person name="Chen W.-M."/>
            <person name="Chen H.-K."/>
            <person name="Liaw S.-J."/>
            <person name="Muhle E."/>
            <person name="Clermont D."/>
        </authorList>
    </citation>
    <scope>NUCLEOTIDE SEQUENCE</scope>
    <source>
        <strain evidence="1">09-1422</strain>
    </source>
</reference>
<organism evidence="1 2">
    <name type="scientific">Chryseobacterium kimseyorum</name>
    <dbReference type="NCBI Taxonomy" id="2984028"/>
    <lineage>
        <taxon>Bacteria</taxon>
        <taxon>Pseudomonadati</taxon>
        <taxon>Bacteroidota</taxon>
        <taxon>Flavobacteriia</taxon>
        <taxon>Flavobacteriales</taxon>
        <taxon>Weeksellaceae</taxon>
        <taxon>Chryseobacterium group</taxon>
        <taxon>Chryseobacterium</taxon>
    </lineage>
</organism>
<proteinExistence type="predicted"/>
<dbReference type="EMBL" id="JAPDHW010000031">
    <property type="protein sequence ID" value="MCW3170812.1"/>
    <property type="molecule type" value="Genomic_DNA"/>
</dbReference>
<dbReference type="RefSeq" id="WP_264751940.1">
    <property type="nucleotide sequence ID" value="NZ_JAPDHW010000031.1"/>
</dbReference>
<gene>
    <name evidence="1" type="ORF">OMO38_19960</name>
</gene>
<dbReference type="Proteomes" id="UP001163731">
    <property type="component" value="Unassembled WGS sequence"/>
</dbReference>
<evidence type="ECO:0000313" key="2">
    <source>
        <dbReference type="Proteomes" id="UP001163731"/>
    </source>
</evidence>
<comment type="caution">
    <text evidence="1">The sequence shown here is derived from an EMBL/GenBank/DDBJ whole genome shotgun (WGS) entry which is preliminary data.</text>
</comment>
<protein>
    <submittedName>
        <fullName evidence="1">Uncharacterized protein</fullName>
    </submittedName>
</protein>